<dbReference type="Gene3D" id="1.25.40.10">
    <property type="entry name" value="Tetratricopeptide repeat domain"/>
    <property type="match status" value="1"/>
</dbReference>
<dbReference type="PANTHER" id="PTHR45586:SF1">
    <property type="entry name" value="LIPOPOLYSACCHARIDE ASSEMBLY PROTEIN B"/>
    <property type="match status" value="1"/>
</dbReference>
<keyword evidence="2 3" id="KW-0802">TPR repeat</keyword>
<dbReference type="AlphaFoldDB" id="A0A1V1PGC4"/>
<dbReference type="EMBL" id="ATBP01000029">
    <property type="protein sequence ID" value="ETR73952.1"/>
    <property type="molecule type" value="Genomic_DNA"/>
</dbReference>
<dbReference type="SMART" id="SM00028">
    <property type="entry name" value="TPR"/>
    <property type="match status" value="4"/>
</dbReference>
<reference evidence="6" key="1">
    <citation type="submission" date="2012-11" db="EMBL/GenBank/DDBJ databases">
        <authorList>
            <person name="Lucero-Rivera Y.E."/>
            <person name="Tovar-Ramirez D."/>
        </authorList>
    </citation>
    <scope>NUCLEOTIDE SEQUENCE [LARGE SCALE GENOMIC DNA]</scope>
    <source>
        <strain evidence="6">Araruama</strain>
    </source>
</reference>
<dbReference type="InterPro" id="IPR011990">
    <property type="entry name" value="TPR-like_helical_dom_sf"/>
</dbReference>
<evidence type="ECO:0000256" key="3">
    <source>
        <dbReference type="PROSITE-ProRule" id="PRU00339"/>
    </source>
</evidence>
<feature type="transmembrane region" description="Helical" evidence="4">
    <location>
        <begin position="21"/>
        <end position="37"/>
    </location>
</feature>
<dbReference type="PROSITE" id="PS50005">
    <property type="entry name" value="TPR"/>
    <property type="match status" value="2"/>
</dbReference>
<name>A0A1V1PGC4_9BACT</name>
<keyword evidence="4" id="KW-1133">Transmembrane helix</keyword>
<evidence type="ECO:0000256" key="1">
    <source>
        <dbReference type="ARBA" id="ARBA00022737"/>
    </source>
</evidence>
<comment type="caution">
    <text evidence="5">The sequence shown here is derived from an EMBL/GenBank/DDBJ whole genome shotgun (WGS) entry which is preliminary data.</text>
</comment>
<organism evidence="5 6">
    <name type="scientific">Candidatus Magnetoglobus multicellularis str. Araruama</name>
    <dbReference type="NCBI Taxonomy" id="890399"/>
    <lineage>
        <taxon>Bacteria</taxon>
        <taxon>Pseudomonadati</taxon>
        <taxon>Thermodesulfobacteriota</taxon>
        <taxon>Desulfobacteria</taxon>
        <taxon>Desulfobacterales</taxon>
        <taxon>Desulfobacteraceae</taxon>
        <taxon>Candidatus Magnetoglobus</taxon>
    </lineage>
</organism>
<sequence length="416" mass="48781">MIIFLFVAGKDMIFQVVKNNRIIKALVSGVTLIFNSFKRTFEYVSQHSPIFLFLFTVFIFLVGRGCYNIAIFQPLEELAYEQSVYRQEQEDKLFKDEIIRKQLRLANLFMNNERYEAAKFEYEAVIYLDEYNIEARKGLLKISTYERFKNNTFTPDVVESQIKMLVDDDQNDPHVNVFLGKLYDQLELAHASIENYSKAIQQDVTVSSAWFGLGRQYEKQGLSRKAIKAYEQAVFLSKWNSNYLTNLAYMYSKTGNYKKAIENYETILMLDYSELVAYLEISITYRLDGQFDMAYAYSDHLIRQLSDKKMVALKKNLNPWAYDIQYKDGSTEEISLDGLVPKKFYIFWTNALNHFVNYPDDVQLVESFIKKANSLICNIFKQTDADRIKKLVNYDIKQILNNKKNCYRLSLVVSTV</sequence>
<evidence type="ECO:0000256" key="2">
    <source>
        <dbReference type="ARBA" id="ARBA00022803"/>
    </source>
</evidence>
<keyword evidence="5" id="KW-0808">Transferase</keyword>
<keyword evidence="4" id="KW-0812">Transmembrane</keyword>
<proteinExistence type="predicted"/>
<dbReference type="GO" id="GO:0016740">
    <property type="term" value="F:transferase activity"/>
    <property type="evidence" value="ECO:0007669"/>
    <property type="project" value="UniProtKB-KW"/>
</dbReference>
<keyword evidence="4" id="KW-0472">Membrane</keyword>
<dbReference type="Proteomes" id="UP000189670">
    <property type="component" value="Unassembled WGS sequence"/>
</dbReference>
<keyword evidence="1" id="KW-0677">Repeat</keyword>
<dbReference type="PANTHER" id="PTHR45586">
    <property type="entry name" value="TPR REPEAT-CONTAINING PROTEIN PA4667"/>
    <property type="match status" value="1"/>
</dbReference>
<dbReference type="InterPro" id="IPR019734">
    <property type="entry name" value="TPR_rpt"/>
</dbReference>
<dbReference type="SUPFAM" id="SSF48452">
    <property type="entry name" value="TPR-like"/>
    <property type="match status" value="1"/>
</dbReference>
<gene>
    <name evidence="5" type="ORF">OMM_06630</name>
</gene>
<evidence type="ECO:0000256" key="4">
    <source>
        <dbReference type="SAM" id="Phobius"/>
    </source>
</evidence>
<accession>A0A1V1PGC4</accession>
<feature type="transmembrane region" description="Helical" evidence="4">
    <location>
        <begin position="49"/>
        <end position="67"/>
    </location>
</feature>
<feature type="repeat" description="TPR" evidence="3">
    <location>
        <begin position="241"/>
        <end position="274"/>
    </location>
</feature>
<feature type="repeat" description="TPR" evidence="3">
    <location>
        <begin position="207"/>
        <end position="240"/>
    </location>
</feature>
<evidence type="ECO:0000313" key="6">
    <source>
        <dbReference type="Proteomes" id="UP000189670"/>
    </source>
</evidence>
<evidence type="ECO:0000313" key="5">
    <source>
        <dbReference type="EMBL" id="ETR73952.1"/>
    </source>
</evidence>
<protein>
    <submittedName>
        <fullName evidence="5">O-linked N-acetylglucosamine transferase</fullName>
    </submittedName>
</protein>
<dbReference type="InterPro" id="IPR051012">
    <property type="entry name" value="CellSynth/LPSAsmb/PSIAsmb"/>
</dbReference>
<dbReference type="Pfam" id="PF13181">
    <property type="entry name" value="TPR_8"/>
    <property type="match status" value="3"/>
</dbReference>